<feature type="compositionally biased region" description="Polar residues" evidence="7">
    <location>
        <begin position="915"/>
        <end position="939"/>
    </location>
</feature>
<keyword evidence="4 8" id="KW-0812">Transmembrane</keyword>
<feature type="region of interest" description="Disordered" evidence="7">
    <location>
        <begin position="960"/>
        <end position="1003"/>
    </location>
</feature>
<dbReference type="PANTHER" id="PTHR13018">
    <property type="entry name" value="PROBABLE MEMBRANE PROTEIN DUF221-RELATED"/>
    <property type="match status" value="1"/>
</dbReference>
<feature type="transmembrane region" description="Helical" evidence="8">
    <location>
        <begin position="482"/>
        <end position="503"/>
    </location>
</feature>
<sequence>MATLDTAHNYSPTWLGLATQLGISASISLYCVLQFEWNRHRDSMQYLYTPRTRLSENASPPIPRGLFTWIKATVSLPEKFYLQNVGLDAVMYLRFLTMALKFLVFNVVVVCSILMPINYFGKGEEKGVQVFSVNNLTQNNYKYLWAHMICTYFVSISWMYFLYISYWDYMMMRKEYLMNKAKRGSVSARTVMVSRIPEDLRSEERLKLHFEALGIGQVESARLVRHIGKLNRKITRREKALLALEKAHIQLAKNVVYAIKKRKWYHFGVGFKPKHISSPKENNTANSNNDNDPSLELEAGNAKERQILQPFVDLLDRRKKKQSNTLEDQSTNKPSATSANTSTFSSSEDFLDQEDGYGRQFLIWEALAQLPKATLDKYQPTHRIGYFGTGTRVLSIDHFLKKFNFLDRRIAEIRAISVNERPPKPTSTGFVTFVNHTSANMAAQCIMSTKPHTLTTKMAPEPRDILWENISMRFREKMIRTWIVNASVWALTIFWLFPIFAFLTLTSIDSLSQRIHFLGPFLEARPIVRTLLQNVLPTVLVSFFMAMLPWILMEISKQESFPSYSELEEAVLIRYYHFSFFNVFIVFLLGITFLESIFDVINQPTSIIETLAKSLPQGATFFINYIIFNICTHGLELLQVGSQLFLHIILTSRFVATTPRMLQRVSHPWPFQFYYYYPNHILVLVITITYSTINPLILIFSLVYYAVAFVVYKHQFAYCYVRRYESGGKFYRRVFGYTTDGLIIYQLTMIGLIWLRTAIVAGAFLVPLLVGTVYFRYYCHKTFYSRTHYLALDTRLEMETAEKARQDEPTADSRIDDLTSNEKGLPVVIEQSEKEELEKKQESFNLNDSIEPIITQDAVAEHFNRLSENNGSMESISDNSTAIFKSSIDNSNNNQTTTSVTKHVEGPRVRLSLGQTTARPGQSLTDLTKDVSSGEQNAENTTTGRTTPILTLNTEGVHRTKDNIAPSGYKGITTVKPGPPKMVSTSNEPIPLNKKKNVADSGNDAETQKPILFSTSPTAISPNRTPSSFLNVPSHTPRTPSGFLARANLNLTHDPNLQTIQDDKSPYQTYFHPNLVKALNRKLWLPRNPLKGITVEDTVELDRALTSSEGGTGLVGYWGGASGFLGEARISMYDTTILPIFPGHAKAATDIGCGGGGNGNDNNRVLLHRRAITDPITHAVSPITRKFSQDGGGEYPFSPILPCSPEEEGFVNKEDFASGELESGELTSGETI</sequence>
<dbReference type="EMBL" id="CAJVPL010000638">
    <property type="protein sequence ID" value="CAG8516878.1"/>
    <property type="molecule type" value="Genomic_DNA"/>
</dbReference>
<evidence type="ECO:0000313" key="12">
    <source>
        <dbReference type="EMBL" id="CAG8516878.1"/>
    </source>
</evidence>
<dbReference type="Proteomes" id="UP000789831">
    <property type="component" value="Unassembled WGS sequence"/>
</dbReference>
<feature type="transmembrane region" description="Helical" evidence="8">
    <location>
        <begin position="102"/>
        <end position="121"/>
    </location>
</feature>
<evidence type="ECO:0000256" key="3">
    <source>
        <dbReference type="ARBA" id="ARBA00022448"/>
    </source>
</evidence>
<proteinExistence type="inferred from homology"/>
<keyword evidence="6 8" id="KW-0472">Membrane</keyword>
<reference evidence="12" key="1">
    <citation type="submission" date="2021-06" db="EMBL/GenBank/DDBJ databases">
        <authorList>
            <person name="Kallberg Y."/>
            <person name="Tangrot J."/>
            <person name="Rosling A."/>
        </authorList>
    </citation>
    <scope>NUCLEOTIDE SEQUENCE</scope>
    <source>
        <strain evidence="12">MT106</strain>
    </source>
</reference>
<feature type="domain" description="CSC1/OSCA1-like 7TM region" evidence="9">
    <location>
        <begin position="480"/>
        <end position="752"/>
    </location>
</feature>
<gene>
    <name evidence="12" type="ORF">AGERDE_LOCUS5029</name>
</gene>
<keyword evidence="13" id="KW-1185">Reference proteome</keyword>
<evidence type="ECO:0000256" key="5">
    <source>
        <dbReference type="ARBA" id="ARBA00022989"/>
    </source>
</evidence>
<feature type="region of interest" description="Disordered" evidence="7">
    <location>
        <begin position="1015"/>
        <end position="1034"/>
    </location>
</feature>
<dbReference type="Pfam" id="PF13967">
    <property type="entry name" value="RSN1_TM"/>
    <property type="match status" value="1"/>
</dbReference>
<dbReference type="OrthoDB" id="1689567at2759"/>
<evidence type="ECO:0000313" key="13">
    <source>
        <dbReference type="Proteomes" id="UP000789831"/>
    </source>
</evidence>
<evidence type="ECO:0000256" key="2">
    <source>
        <dbReference type="ARBA" id="ARBA00007779"/>
    </source>
</evidence>
<comment type="caution">
    <text evidence="12">The sequence shown here is derived from an EMBL/GenBank/DDBJ whole genome shotgun (WGS) entry which is preliminary data.</text>
</comment>
<dbReference type="GO" id="GO:0005227">
    <property type="term" value="F:calcium-activated cation channel activity"/>
    <property type="evidence" value="ECO:0007669"/>
    <property type="project" value="InterPro"/>
</dbReference>
<evidence type="ECO:0000256" key="6">
    <source>
        <dbReference type="ARBA" id="ARBA00023136"/>
    </source>
</evidence>
<evidence type="ECO:0000256" key="4">
    <source>
        <dbReference type="ARBA" id="ARBA00022692"/>
    </source>
</evidence>
<evidence type="ECO:0000259" key="9">
    <source>
        <dbReference type="Pfam" id="PF02714"/>
    </source>
</evidence>
<feature type="compositionally biased region" description="Low complexity" evidence="7">
    <location>
        <begin position="282"/>
        <end position="291"/>
    </location>
</feature>
<feature type="compositionally biased region" description="Low complexity" evidence="7">
    <location>
        <begin position="335"/>
        <end position="347"/>
    </location>
</feature>
<feature type="transmembrane region" description="Helical" evidence="8">
    <location>
        <begin position="734"/>
        <end position="753"/>
    </location>
</feature>
<feature type="region of interest" description="Disordered" evidence="7">
    <location>
        <begin position="275"/>
        <end position="300"/>
    </location>
</feature>
<dbReference type="Pfam" id="PF14703">
    <property type="entry name" value="PHM7_cyt"/>
    <property type="match status" value="1"/>
</dbReference>
<dbReference type="InterPro" id="IPR045122">
    <property type="entry name" value="Csc1-like"/>
</dbReference>
<feature type="transmembrane region" description="Helical" evidence="8">
    <location>
        <begin position="573"/>
        <end position="594"/>
    </location>
</feature>
<dbReference type="InterPro" id="IPR027815">
    <property type="entry name" value="CSC1/OSCA1-like_cyt"/>
</dbReference>
<feature type="region of interest" description="Disordered" evidence="7">
    <location>
        <begin position="915"/>
        <end position="946"/>
    </location>
</feature>
<feature type="transmembrane region" description="Helical" evidence="8">
    <location>
        <begin position="531"/>
        <end position="552"/>
    </location>
</feature>
<accession>A0A9N9F8K9</accession>
<feature type="domain" description="CSC1/OSCA1-like cytosolic" evidence="11">
    <location>
        <begin position="188"/>
        <end position="469"/>
    </location>
</feature>
<comment type="subcellular location">
    <subcellularLocation>
        <location evidence="1">Membrane</location>
        <topology evidence="1">Multi-pass membrane protein</topology>
    </subcellularLocation>
</comment>
<feature type="transmembrane region" description="Helical" evidence="8">
    <location>
        <begin position="759"/>
        <end position="779"/>
    </location>
</feature>
<dbReference type="InterPro" id="IPR032880">
    <property type="entry name" value="CSC1/OSCA1-like_N"/>
</dbReference>
<evidence type="ECO:0000259" key="11">
    <source>
        <dbReference type="Pfam" id="PF14703"/>
    </source>
</evidence>
<evidence type="ECO:0000256" key="8">
    <source>
        <dbReference type="SAM" id="Phobius"/>
    </source>
</evidence>
<dbReference type="AlphaFoldDB" id="A0A9N9F8K9"/>
<dbReference type="InterPro" id="IPR003864">
    <property type="entry name" value="CSC1/OSCA1-like_7TM"/>
</dbReference>
<feature type="domain" description="CSC1/OSCA1-like N-terminal transmembrane" evidence="10">
    <location>
        <begin position="17"/>
        <end position="163"/>
    </location>
</feature>
<feature type="region of interest" description="Disordered" evidence="7">
    <location>
        <begin position="320"/>
        <end position="349"/>
    </location>
</feature>
<comment type="similarity">
    <text evidence="2">Belongs to the CSC1 (TC 1.A.17) family.</text>
</comment>
<feature type="transmembrane region" description="Helical" evidence="8">
    <location>
        <begin position="696"/>
        <end position="713"/>
    </location>
</feature>
<feature type="transmembrane region" description="Helical" evidence="8">
    <location>
        <begin position="141"/>
        <end position="164"/>
    </location>
</feature>
<dbReference type="Pfam" id="PF02714">
    <property type="entry name" value="RSN1_7TM"/>
    <property type="match status" value="1"/>
</dbReference>
<keyword evidence="3" id="KW-0813">Transport</keyword>
<feature type="transmembrane region" description="Helical" evidence="8">
    <location>
        <begin position="12"/>
        <end position="33"/>
    </location>
</feature>
<feature type="compositionally biased region" description="Polar residues" evidence="7">
    <location>
        <begin position="323"/>
        <end position="334"/>
    </location>
</feature>
<dbReference type="GO" id="GO:0005886">
    <property type="term" value="C:plasma membrane"/>
    <property type="evidence" value="ECO:0007669"/>
    <property type="project" value="TreeGrafter"/>
</dbReference>
<organism evidence="12 13">
    <name type="scientific">Ambispora gerdemannii</name>
    <dbReference type="NCBI Taxonomy" id="144530"/>
    <lineage>
        <taxon>Eukaryota</taxon>
        <taxon>Fungi</taxon>
        <taxon>Fungi incertae sedis</taxon>
        <taxon>Mucoromycota</taxon>
        <taxon>Glomeromycotina</taxon>
        <taxon>Glomeromycetes</taxon>
        <taxon>Archaeosporales</taxon>
        <taxon>Ambisporaceae</taxon>
        <taxon>Ambispora</taxon>
    </lineage>
</organism>
<name>A0A9N9F8K9_9GLOM</name>
<protein>
    <submittedName>
        <fullName evidence="12">8128_t:CDS:1</fullName>
    </submittedName>
</protein>
<evidence type="ECO:0000256" key="7">
    <source>
        <dbReference type="SAM" id="MobiDB-lite"/>
    </source>
</evidence>
<evidence type="ECO:0000256" key="1">
    <source>
        <dbReference type="ARBA" id="ARBA00004141"/>
    </source>
</evidence>
<evidence type="ECO:0000259" key="10">
    <source>
        <dbReference type="Pfam" id="PF13967"/>
    </source>
</evidence>
<keyword evidence="5 8" id="KW-1133">Transmembrane helix</keyword>
<dbReference type="PANTHER" id="PTHR13018:SF5">
    <property type="entry name" value="RE44586P"/>
    <property type="match status" value="1"/>
</dbReference>